<evidence type="ECO:0000256" key="5">
    <source>
        <dbReference type="ARBA" id="ARBA00022692"/>
    </source>
</evidence>
<organism evidence="12 13">
    <name type="scientific">Mytilus coruscus</name>
    <name type="common">Sea mussel</name>
    <dbReference type="NCBI Taxonomy" id="42192"/>
    <lineage>
        <taxon>Eukaryota</taxon>
        <taxon>Metazoa</taxon>
        <taxon>Spiralia</taxon>
        <taxon>Lophotrochozoa</taxon>
        <taxon>Mollusca</taxon>
        <taxon>Bivalvia</taxon>
        <taxon>Autobranchia</taxon>
        <taxon>Pteriomorphia</taxon>
        <taxon>Mytilida</taxon>
        <taxon>Mytiloidea</taxon>
        <taxon>Mytilidae</taxon>
        <taxon>Mytilinae</taxon>
        <taxon>Mytilus</taxon>
    </lineage>
</organism>
<dbReference type="GO" id="GO:0006493">
    <property type="term" value="P:protein O-linked glycosylation"/>
    <property type="evidence" value="ECO:0007669"/>
    <property type="project" value="TreeGrafter"/>
</dbReference>
<dbReference type="AlphaFoldDB" id="A0A6J8EFI3"/>
<feature type="transmembrane region" description="Helical" evidence="11">
    <location>
        <begin position="12"/>
        <end position="36"/>
    </location>
</feature>
<protein>
    <recommendedName>
        <fullName evidence="11">Hexosyltransferase</fullName>
        <ecNumber evidence="11">2.4.1.-</ecNumber>
    </recommendedName>
</protein>
<evidence type="ECO:0000313" key="12">
    <source>
        <dbReference type="EMBL" id="CAC5418726.1"/>
    </source>
</evidence>
<gene>
    <name evidence="12" type="ORF">MCOR_51143</name>
</gene>
<proteinExistence type="inferred from homology"/>
<keyword evidence="6 11" id="KW-0735">Signal-anchor</keyword>
<keyword evidence="4 12" id="KW-0808">Transferase</keyword>
<dbReference type="Gene3D" id="3.90.550.50">
    <property type="match status" value="1"/>
</dbReference>
<evidence type="ECO:0000256" key="8">
    <source>
        <dbReference type="ARBA" id="ARBA00023034"/>
    </source>
</evidence>
<dbReference type="GO" id="GO:0000139">
    <property type="term" value="C:Golgi membrane"/>
    <property type="evidence" value="ECO:0007669"/>
    <property type="project" value="UniProtKB-SubCell"/>
</dbReference>
<evidence type="ECO:0000256" key="7">
    <source>
        <dbReference type="ARBA" id="ARBA00022989"/>
    </source>
</evidence>
<evidence type="ECO:0000256" key="9">
    <source>
        <dbReference type="ARBA" id="ARBA00023136"/>
    </source>
</evidence>
<comment type="subcellular location">
    <subcellularLocation>
        <location evidence="1 11">Golgi apparatus membrane</location>
        <topology evidence="1 11">Single-pass type II membrane protein</topology>
    </subcellularLocation>
</comment>
<sequence length="384" mass="44404">MNIIVTKIRSSKVALFLFVCVISYSIFFPVLLYQFITSNYAQFVELAARASQMTIILNKQYFGINSSNFPVKSMELVKQSTRSLTILKGIATSNRSRKENATVRPLTCDGCFHKTFHFLINNEDICKGKNESVEILILIMSAPSKYKERNVIRETWLTYTKNNTGKIRHAFLLGESHLNIELEKEHLLTKDIIMGNFKDAYHNLTLKTVMGLQWTVKFCNNAKFIFKTDDDMYVNIPRLVSLIKENGDVLQTSVGGRCFASRRPNRDKRSKKWYTSLEMYPQNSYPGFCSGTGYITSFNVISKVVNISRNIPFFHLEDIYMSLCVNKLGLKLHNFEGFIPSLGKLLDKYNKDKHHPCIYKNESLVTMHQVPIKWIKHIWQTPCR</sequence>
<keyword evidence="3 11" id="KW-0328">Glycosyltransferase</keyword>
<dbReference type="Pfam" id="PF01762">
    <property type="entry name" value="Galactosyl_T"/>
    <property type="match status" value="1"/>
</dbReference>
<name>A0A6J8EFI3_MYTCO</name>
<evidence type="ECO:0000256" key="1">
    <source>
        <dbReference type="ARBA" id="ARBA00004323"/>
    </source>
</evidence>
<evidence type="ECO:0000256" key="10">
    <source>
        <dbReference type="ARBA" id="ARBA00023180"/>
    </source>
</evidence>
<reference evidence="12 13" key="1">
    <citation type="submission" date="2020-06" db="EMBL/GenBank/DDBJ databases">
        <authorList>
            <person name="Li R."/>
            <person name="Bekaert M."/>
        </authorList>
    </citation>
    <scope>NUCLEOTIDE SEQUENCE [LARGE SCALE GENOMIC DNA]</scope>
    <source>
        <strain evidence="13">wild</strain>
    </source>
</reference>
<keyword evidence="8 11" id="KW-0333">Golgi apparatus</keyword>
<dbReference type="GO" id="GO:0016758">
    <property type="term" value="F:hexosyltransferase activity"/>
    <property type="evidence" value="ECO:0007669"/>
    <property type="project" value="InterPro"/>
</dbReference>
<dbReference type="EMBL" id="CACVKT020008944">
    <property type="protein sequence ID" value="CAC5418726.1"/>
    <property type="molecule type" value="Genomic_DNA"/>
</dbReference>
<dbReference type="Proteomes" id="UP000507470">
    <property type="component" value="Unassembled WGS sequence"/>
</dbReference>
<keyword evidence="13" id="KW-1185">Reference proteome</keyword>
<dbReference type="OrthoDB" id="2139606at2759"/>
<keyword evidence="7 11" id="KW-1133">Transmembrane helix</keyword>
<accession>A0A6J8EFI3</accession>
<evidence type="ECO:0000256" key="2">
    <source>
        <dbReference type="ARBA" id="ARBA00008661"/>
    </source>
</evidence>
<evidence type="ECO:0000256" key="4">
    <source>
        <dbReference type="ARBA" id="ARBA00022679"/>
    </source>
</evidence>
<dbReference type="PANTHER" id="PTHR11214:SF314">
    <property type="entry name" value="HEXOSYLTRANSFERASE"/>
    <property type="match status" value="1"/>
</dbReference>
<dbReference type="FunFam" id="3.90.550.50:FF:000001">
    <property type="entry name" value="Hexosyltransferase"/>
    <property type="match status" value="1"/>
</dbReference>
<comment type="similarity">
    <text evidence="2 11">Belongs to the glycosyltransferase 31 family.</text>
</comment>
<evidence type="ECO:0000256" key="11">
    <source>
        <dbReference type="RuleBase" id="RU363063"/>
    </source>
</evidence>
<keyword evidence="10" id="KW-0325">Glycoprotein</keyword>
<evidence type="ECO:0000256" key="6">
    <source>
        <dbReference type="ARBA" id="ARBA00022968"/>
    </source>
</evidence>
<evidence type="ECO:0000256" key="3">
    <source>
        <dbReference type="ARBA" id="ARBA00022676"/>
    </source>
</evidence>
<keyword evidence="9 11" id="KW-0472">Membrane</keyword>
<evidence type="ECO:0000313" key="13">
    <source>
        <dbReference type="Proteomes" id="UP000507470"/>
    </source>
</evidence>
<dbReference type="EC" id="2.4.1.-" evidence="11"/>
<dbReference type="PANTHER" id="PTHR11214">
    <property type="entry name" value="BETA-1,3-N-ACETYLGLUCOSAMINYLTRANSFERASE"/>
    <property type="match status" value="1"/>
</dbReference>
<dbReference type="InterPro" id="IPR002659">
    <property type="entry name" value="Glyco_trans_31"/>
</dbReference>
<keyword evidence="5 11" id="KW-0812">Transmembrane</keyword>